<dbReference type="STRING" id="1428644.BIV57_16315"/>
<dbReference type="GO" id="GO:0000175">
    <property type="term" value="F:3'-5'-RNA exonuclease activity"/>
    <property type="evidence" value="ECO:0007669"/>
    <property type="project" value="TreeGrafter"/>
</dbReference>
<comment type="caution">
    <text evidence="2">The sequence shown here is derived from an EMBL/GenBank/DDBJ whole genome shotgun (WGS) entry which is preliminary data.</text>
</comment>
<dbReference type="EMBL" id="MLCF01000094">
    <property type="protein sequence ID" value="OIV36427.1"/>
    <property type="molecule type" value="Genomic_DNA"/>
</dbReference>
<dbReference type="Proteomes" id="UP000243342">
    <property type="component" value="Unassembled WGS sequence"/>
</dbReference>
<dbReference type="Pfam" id="PF03372">
    <property type="entry name" value="Exo_endo_phos"/>
    <property type="match status" value="1"/>
</dbReference>
<dbReference type="AlphaFoldDB" id="A0A1J7BCM2"/>
<dbReference type="OrthoDB" id="9793162at2"/>
<evidence type="ECO:0000313" key="2">
    <source>
        <dbReference type="EMBL" id="OIV36427.1"/>
    </source>
</evidence>
<keyword evidence="3" id="KW-1185">Reference proteome</keyword>
<dbReference type="InterPro" id="IPR050410">
    <property type="entry name" value="CCR4/nocturin_mRNA_transcr"/>
</dbReference>
<organism evidence="2 3">
    <name type="scientific">Mangrovactinospora gilvigrisea</name>
    <dbReference type="NCBI Taxonomy" id="1428644"/>
    <lineage>
        <taxon>Bacteria</taxon>
        <taxon>Bacillati</taxon>
        <taxon>Actinomycetota</taxon>
        <taxon>Actinomycetes</taxon>
        <taxon>Kitasatosporales</taxon>
        <taxon>Streptomycetaceae</taxon>
        <taxon>Mangrovactinospora</taxon>
    </lineage>
</organism>
<dbReference type="PANTHER" id="PTHR12121">
    <property type="entry name" value="CARBON CATABOLITE REPRESSOR PROTEIN 4"/>
    <property type="match status" value="1"/>
</dbReference>
<evidence type="ECO:0000259" key="1">
    <source>
        <dbReference type="Pfam" id="PF03372"/>
    </source>
</evidence>
<reference evidence="2 3" key="1">
    <citation type="submission" date="2016-10" db="EMBL/GenBank/DDBJ databases">
        <title>Genome sequence of Streptomyces gilvigriseus MUSC 26.</title>
        <authorList>
            <person name="Lee L.-H."/>
            <person name="Ser H.-L."/>
        </authorList>
    </citation>
    <scope>NUCLEOTIDE SEQUENCE [LARGE SCALE GENOMIC DNA]</scope>
    <source>
        <strain evidence="2 3">MUSC 26</strain>
    </source>
</reference>
<dbReference type="Gene3D" id="3.60.10.10">
    <property type="entry name" value="Endonuclease/exonuclease/phosphatase"/>
    <property type="match status" value="1"/>
</dbReference>
<name>A0A1J7BCM2_9ACTN</name>
<protein>
    <recommendedName>
        <fullName evidence="1">Endonuclease/exonuclease/phosphatase domain-containing protein</fullName>
    </recommendedName>
</protein>
<dbReference type="InterPro" id="IPR036691">
    <property type="entry name" value="Endo/exonu/phosph_ase_sf"/>
</dbReference>
<accession>A0A1J7BCM2</accession>
<gene>
    <name evidence="2" type="ORF">BIV57_16315</name>
</gene>
<proteinExistence type="predicted"/>
<sequence>MNLNVVTYNLKFPDPNSAPWDGVRRPLVRRQLTALAPDVVATQEGHYHQIRHLAEDLGSQWQYLGTGRDGGSTGEWCGILFDGARFEPVAFDHFWLSDTPEAVGSRTPSWGNHGNCRMATWARLRDRATAAEVLVLDTHLDESSERARVWGAELIAARLNRPGLPEAVVVCGDFNAPAPTSDAYRALTARAGLRDAWLEANSAEPKTGTFTGWDEPVPGGDRIDWILHRGPLTARRAVLGEIRGEDGQWPSDHLPVSVALEWDA</sequence>
<dbReference type="CDD" id="cd09083">
    <property type="entry name" value="EEP-1"/>
    <property type="match status" value="1"/>
</dbReference>
<dbReference type="InterPro" id="IPR005135">
    <property type="entry name" value="Endo/exonuclease/phosphatase"/>
</dbReference>
<evidence type="ECO:0000313" key="3">
    <source>
        <dbReference type="Proteomes" id="UP000243342"/>
    </source>
</evidence>
<feature type="domain" description="Endonuclease/exonuclease/phosphatase" evidence="1">
    <location>
        <begin position="7"/>
        <end position="253"/>
    </location>
</feature>
<dbReference type="SUPFAM" id="SSF56219">
    <property type="entry name" value="DNase I-like"/>
    <property type="match status" value="1"/>
</dbReference>
<dbReference type="RefSeq" id="WP_071657607.1">
    <property type="nucleotide sequence ID" value="NZ_MLCF01000094.1"/>
</dbReference>
<dbReference type="PANTHER" id="PTHR12121:SF36">
    <property type="entry name" value="ENDONUCLEASE_EXONUCLEASE_PHOSPHATASE DOMAIN-CONTAINING PROTEIN"/>
    <property type="match status" value="1"/>
</dbReference>